<feature type="transmembrane region" description="Helical" evidence="1">
    <location>
        <begin position="156"/>
        <end position="177"/>
    </location>
</feature>
<dbReference type="OrthoDB" id="1383506at2759"/>
<dbReference type="Pfam" id="PF00069">
    <property type="entry name" value="Pkinase"/>
    <property type="match status" value="1"/>
</dbReference>
<dbReference type="InterPro" id="IPR045272">
    <property type="entry name" value="ANXUR1/2-like"/>
</dbReference>
<keyword evidence="4" id="KW-1185">Reference proteome</keyword>
<comment type="caution">
    <text evidence="3">The sequence shown here is derived from an EMBL/GenBank/DDBJ whole genome shotgun (WGS) entry which is preliminary data.</text>
</comment>
<accession>A0A5N5HFY3</accession>
<dbReference type="EMBL" id="SMOL01000157">
    <property type="protein sequence ID" value="KAB2626518.1"/>
    <property type="molecule type" value="Genomic_DNA"/>
</dbReference>
<reference evidence="3 4" key="1">
    <citation type="submission" date="2019-09" db="EMBL/GenBank/DDBJ databases">
        <authorList>
            <person name="Ou C."/>
        </authorList>
    </citation>
    <scope>NUCLEOTIDE SEQUENCE [LARGE SCALE GENOMIC DNA]</scope>
    <source>
        <strain evidence="3">S2</strain>
        <tissue evidence="3">Leaf</tissue>
    </source>
</reference>
<reference evidence="4" key="2">
    <citation type="submission" date="2019-10" db="EMBL/GenBank/DDBJ databases">
        <title>A de novo genome assembly of a pear dwarfing rootstock.</title>
        <authorList>
            <person name="Wang F."/>
            <person name="Wang J."/>
            <person name="Li S."/>
            <person name="Zhang Y."/>
            <person name="Fang M."/>
            <person name="Ma L."/>
            <person name="Zhao Y."/>
            <person name="Jiang S."/>
        </authorList>
    </citation>
    <scope>NUCLEOTIDE SEQUENCE [LARGE SCALE GENOMIC DNA]</scope>
</reference>
<keyword evidence="1" id="KW-1133">Transmembrane helix</keyword>
<dbReference type="Gene3D" id="3.30.200.20">
    <property type="entry name" value="Phosphorylase Kinase, domain 1"/>
    <property type="match status" value="2"/>
</dbReference>
<dbReference type="AlphaFoldDB" id="A0A5N5HFY3"/>
<evidence type="ECO:0000313" key="3">
    <source>
        <dbReference type="EMBL" id="KAB2626518.1"/>
    </source>
</evidence>
<protein>
    <recommendedName>
        <fullName evidence="2">Protein kinase domain-containing protein</fullName>
    </recommendedName>
</protein>
<proteinExistence type="predicted"/>
<reference evidence="3 4" key="3">
    <citation type="submission" date="2019-11" db="EMBL/GenBank/DDBJ databases">
        <title>A de novo genome assembly of a pear dwarfing rootstock.</title>
        <authorList>
            <person name="Wang F."/>
            <person name="Wang J."/>
            <person name="Li S."/>
            <person name="Zhang Y."/>
            <person name="Fang M."/>
            <person name="Ma L."/>
            <person name="Zhao Y."/>
            <person name="Jiang S."/>
        </authorList>
    </citation>
    <scope>NUCLEOTIDE SEQUENCE [LARGE SCALE GENOMIC DNA]</scope>
    <source>
        <strain evidence="3">S2</strain>
        <tissue evidence="3">Leaf</tissue>
    </source>
</reference>
<organism evidence="3 4">
    <name type="scientific">Pyrus ussuriensis x Pyrus communis</name>
    <dbReference type="NCBI Taxonomy" id="2448454"/>
    <lineage>
        <taxon>Eukaryota</taxon>
        <taxon>Viridiplantae</taxon>
        <taxon>Streptophyta</taxon>
        <taxon>Embryophyta</taxon>
        <taxon>Tracheophyta</taxon>
        <taxon>Spermatophyta</taxon>
        <taxon>Magnoliopsida</taxon>
        <taxon>eudicotyledons</taxon>
        <taxon>Gunneridae</taxon>
        <taxon>Pentapetalae</taxon>
        <taxon>rosids</taxon>
        <taxon>fabids</taxon>
        <taxon>Rosales</taxon>
        <taxon>Rosaceae</taxon>
        <taxon>Amygdaloideae</taxon>
        <taxon>Maleae</taxon>
        <taxon>Pyrus</taxon>
    </lineage>
</organism>
<evidence type="ECO:0000313" key="4">
    <source>
        <dbReference type="Proteomes" id="UP000327157"/>
    </source>
</evidence>
<dbReference type="GO" id="GO:0005524">
    <property type="term" value="F:ATP binding"/>
    <property type="evidence" value="ECO:0007669"/>
    <property type="project" value="InterPro"/>
</dbReference>
<sequence length="471" mass="52101">MISSTQRPATLSMAATRVFLGIDPGSFRIYFTPHGSSFAFANAIEVFLAPANFSLENYDDSSTLILHTIYRVNVGGQELGLLDDKLSRNWDPYDLYLSNSNYAEDAGPSLMPNYDDLESDGFVAAANDFISPGSVYQTAKESAPVPNMIESKNTNVVVLVGLVLGGLPLICILNISFDALQQATNNFDTKLLTGENGFGNVCRGTLSDDHGLSTIHHRHLLSLIGYCDERSEMILVYELEICIGAARVLLYLHKGAAGGIIHRDVESTNILLDENRVGKVAYFGLSRSGLLDETHVSTYVKGTFGYLNPGYIMTQQLTEKSDVLCARPALDRNLPREQINLAERGMNCKKKGFLEKIVDSSHKDQIDPSSLRKLSETTEKFLQEDAYDRPTTGDAMWDLEYALQLQQMAKPREPDEDSTINASSEFVLPNVQRFPLHSSTVNRDDMIFSGVDELNVALNQVFTQLKIGDAR</sequence>
<dbReference type="SUPFAM" id="SSF56112">
    <property type="entry name" value="Protein kinase-like (PK-like)"/>
    <property type="match status" value="1"/>
</dbReference>
<dbReference type="InterPro" id="IPR011009">
    <property type="entry name" value="Kinase-like_dom_sf"/>
</dbReference>
<gene>
    <name evidence="3" type="ORF">D8674_020136</name>
</gene>
<name>A0A5N5HFY3_9ROSA</name>
<keyword evidence="1" id="KW-0812">Transmembrane</keyword>
<dbReference type="PROSITE" id="PS50011">
    <property type="entry name" value="PROTEIN_KINASE_DOM"/>
    <property type="match status" value="1"/>
</dbReference>
<dbReference type="GO" id="GO:0009506">
    <property type="term" value="C:plasmodesma"/>
    <property type="evidence" value="ECO:0007669"/>
    <property type="project" value="TreeGrafter"/>
</dbReference>
<dbReference type="GO" id="GO:0005886">
    <property type="term" value="C:plasma membrane"/>
    <property type="evidence" value="ECO:0007669"/>
    <property type="project" value="TreeGrafter"/>
</dbReference>
<dbReference type="PANTHER" id="PTHR27003">
    <property type="entry name" value="OS07G0166700 PROTEIN"/>
    <property type="match status" value="1"/>
</dbReference>
<dbReference type="PANTHER" id="PTHR27003:SF398">
    <property type="entry name" value="PROTEIN KINASE DOMAIN-CONTAINING PROTEIN"/>
    <property type="match status" value="1"/>
</dbReference>
<dbReference type="GO" id="GO:0004714">
    <property type="term" value="F:transmembrane receptor protein tyrosine kinase activity"/>
    <property type="evidence" value="ECO:0007669"/>
    <property type="project" value="InterPro"/>
</dbReference>
<dbReference type="Gene3D" id="1.10.510.10">
    <property type="entry name" value="Transferase(Phosphotransferase) domain 1"/>
    <property type="match status" value="1"/>
</dbReference>
<evidence type="ECO:0000256" key="1">
    <source>
        <dbReference type="SAM" id="Phobius"/>
    </source>
</evidence>
<dbReference type="Proteomes" id="UP000327157">
    <property type="component" value="Chromosome 2"/>
</dbReference>
<evidence type="ECO:0000259" key="2">
    <source>
        <dbReference type="PROSITE" id="PS50011"/>
    </source>
</evidence>
<feature type="domain" description="Protein kinase" evidence="2">
    <location>
        <begin position="96"/>
        <end position="402"/>
    </location>
</feature>
<keyword evidence="1" id="KW-0472">Membrane</keyword>
<dbReference type="InterPro" id="IPR000719">
    <property type="entry name" value="Prot_kinase_dom"/>
</dbReference>